<accession>A0A7W6ZUG2</accession>
<evidence type="ECO:0000259" key="2">
    <source>
        <dbReference type="Pfam" id="PF04909"/>
    </source>
</evidence>
<proteinExistence type="inferred from homology"/>
<reference evidence="3 4" key="1">
    <citation type="submission" date="2020-08" db="EMBL/GenBank/DDBJ databases">
        <title>Genomic Encyclopedia of Type Strains, Phase IV (KMG-V): Genome sequencing to study the core and pangenomes of soil and plant-associated prokaryotes.</title>
        <authorList>
            <person name="Whitman W."/>
        </authorList>
    </citation>
    <scope>NUCLEOTIDE SEQUENCE [LARGE SCALE GENOMIC DNA]</scope>
    <source>
        <strain evidence="3 4">SEMIA 492</strain>
    </source>
</reference>
<keyword evidence="3" id="KW-0378">Hydrolase</keyword>
<dbReference type="EMBL" id="JACIIG010000006">
    <property type="protein sequence ID" value="MBB4568959.1"/>
    <property type="molecule type" value="Genomic_DNA"/>
</dbReference>
<dbReference type="RefSeq" id="WP_028752204.1">
    <property type="nucleotide sequence ID" value="NZ_JACIIG010000006.1"/>
</dbReference>
<organism evidence="3 4">
    <name type="scientific">Rhizobium leucaenae</name>
    <dbReference type="NCBI Taxonomy" id="29450"/>
    <lineage>
        <taxon>Bacteria</taxon>
        <taxon>Pseudomonadati</taxon>
        <taxon>Pseudomonadota</taxon>
        <taxon>Alphaproteobacteria</taxon>
        <taxon>Hyphomicrobiales</taxon>
        <taxon>Rhizobiaceae</taxon>
        <taxon>Rhizobium/Agrobacterium group</taxon>
        <taxon>Rhizobium</taxon>
    </lineage>
</organism>
<name>A0A7W6ZUG2_9HYPH</name>
<evidence type="ECO:0000313" key="3">
    <source>
        <dbReference type="EMBL" id="MBB4568959.1"/>
    </source>
</evidence>
<dbReference type="AlphaFoldDB" id="A0A7W6ZUG2"/>
<dbReference type="PANTHER" id="PTHR43569:SF1">
    <property type="entry name" value="BLL3371 PROTEIN"/>
    <property type="match status" value="1"/>
</dbReference>
<dbReference type="InterPro" id="IPR052350">
    <property type="entry name" value="Metallo-dep_Lactonases"/>
</dbReference>
<protein>
    <submittedName>
        <fullName evidence="3">Putative TIM-barrel fold metal-dependent hydrolase</fullName>
    </submittedName>
</protein>
<sequence length="318" mass="35635">MTGCYDGPVIDPHHHLWDLRLERHPWLQKARARSGETAFGSLAPILRNYGIEDYRADATRQNVVATVHVEAGWSDAHPLQETRWLDSLDSSSGVAHRYIARVPLDAPDAMRLLDLEAANPNVVGIRDIVSWHPDPAKRFARRADLMSDPAWRAGLAHAARLGLVFDLMLYPWQMEGALELVRAFPEMLFVLNHGGSPIDRTHDGMTLWRQGLRVLGNEPNVRLKISDLVAYDNERTLESLRPVIEHCLDCFGPTRAMFASDFPVAGLYASFDEVYQAFRTVASQLSLDEQRALFFATANDTYRLGIADPAELKGGCHA</sequence>
<dbReference type="GO" id="GO:0016787">
    <property type="term" value="F:hydrolase activity"/>
    <property type="evidence" value="ECO:0007669"/>
    <property type="project" value="UniProtKB-KW"/>
</dbReference>
<dbReference type="Gene3D" id="3.20.20.140">
    <property type="entry name" value="Metal-dependent hydrolases"/>
    <property type="match status" value="1"/>
</dbReference>
<dbReference type="InterPro" id="IPR032466">
    <property type="entry name" value="Metal_Hydrolase"/>
</dbReference>
<dbReference type="Pfam" id="PF04909">
    <property type="entry name" value="Amidohydro_2"/>
    <property type="match status" value="1"/>
</dbReference>
<gene>
    <name evidence="3" type="ORF">GGE60_003078</name>
</gene>
<dbReference type="PANTHER" id="PTHR43569">
    <property type="entry name" value="AMIDOHYDROLASE"/>
    <property type="match status" value="1"/>
</dbReference>
<comment type="similarity">
    <text evidence="1">Belongs to the metallo-dependent hydrolases superfamily.</text>
</comment>
<keyword evidence="4" id="KW-1185">Reference proteome</keyword>
<dbReference type="OrthoDB" id="9787654at2"/>
<feature type="domain" description="Amidohydrolase-related" evidence="2">
    <location>
        <begin position="10"/>
        <end position="304"/>
    </location>
</feature>
<dbReference type="Proteomes" id="UP000543836">
    <property type="component" value="Unassembled WGS sequence"/>
</dbReference>
<evidence type="ECO:0000256" key="1">
    <source>
        <dbReference type="ARBA" id="ARBA00038310"/>
    </source>
</evidence>
<evidence type="ECO:0000313" key="4">
    <source>
        <dbReference type="Proteomes" id="UP000543836"/>
    </source>
</evidence>
<comment type="caution">
    <text evidence="3">The sequence shown here is derived from an EMBL/GenBank/DDBJ whole genome shotgun (WGS) entry which is preliminary data.</text>
</comment>
<dbReference type="InterPro" id="IPR006680">
    <property type="entry name" value="Amidohydro-rel"/>
</dbReference>
<dbReference type="SUPFAM" id="SSF51556">
    <property type="entry name" value="Metallo-dependent hydrolases"/>
    <property type="match status" value="1"/>
</dbReference>